<dbReference type="InterPro" id="IPR002146">
    <property type="entry name" value="ATP_synth_b/b'su_bac/chlpt"/>
</dbReference>
<dbReference type="GO" id="GO:0046961">
    <property type="term" value="F:proton-transporting ATPase activity, rotational mechanism"/>
    <property type="evidence" value="ECO:0007669"/>
    <property type="project" value="TreeGrafter"/>
</dbReference>
<dbReference type="PANTHER" id="PTHR33445">
    <property type="entry name" value="ATP SYNTHASE SUBUNIT B', CHLOROPLASTIC"/>
    <property type="match status" value="1"/>
</dbReference>
<keyword evidence="8 13" id="KW-0472">Membrane</keyword>
<dbReference type="RefSeq" id="WP_115570775.1">
    <property type="nucleotide sequence ID" value="NZ_NXLT01000002.1"/>
</dbReference>
<keyword evidence="9 13" id="KW-0066">ATP synthesis</keyword>
<feature type="transmembrane region" description="Helical" evidence="13">
    <location>
        <begin position="6"/>
        <end position="29"/>
    </location>
</feature>
<evidence type="ECO:0000313" key="17">
    <source>
        <dbReference type="Proteomes" id="UP000256514"/>
    </source>
</evidence>
<evidence type="ECO:0000256" key="14">
    <source>
        <dbReference type="RuleBase" id="RU003848"/>
    </source>
</evidence>
<accession>A0A3D8IRZ4</accession>
<dbReference type="Pfam" id="PF00430">
    <property type="entry name" value="ATP-synt_B"/>
    <property type="match status" value="1"/>
</dbReference>
<comment type="function">
    <text evidence="10 13">F(1)F(0) ATP synthase produces ATP from ADP in the presence of a proton or sodium gradient. F-type ATPases consist of two structural domains, F(1) containing the extramembraneous catalytic core and F(0) containing the membrane proton channel, linked together by a central stalk and a peripheral stalk. During catalysis, ATP synthesis in the catalytic domain of F(1) is coupled via a rotary mechanism of the central stalk subunits to proton translocation.</text>
</comment>
<dbReference type="GO" id="GO:0012505">
    <property type="term" value="C:endomembrane system"/>
    <property type="evidence" value="ECO:0007669"/>
    <property type="project" value="UniProtKB-SubCell"/>
</dbReference>
<keyword evidence="17" id="KW-1185">Reference proteome</keyword>
<name>A0A3D8IRZ4_9HELI</name>
<keyword evidence="13" id="KW-1003">Cell membrane</keyword>
<proteinExistence type="inferred from homology"/>
<comment type="subunit">
    <text evidence="13">F-type ATPases have 2 components, F(1) - the catalytic core - and F(0) - the membrane proton channel. F(1) has five subunits: alpha(3), beta(3), gamma(1), delta(1), epsilon(1). F(0) has three main subunits: a(1), b(2) and c(10-14). The alpha and beta chains form an alternating ring which encloses part of the gamma chain. F(1) is attached to F(0) by a central stalk formed by the gamma and epsilon chains, while a peripheral stalk is formed by the delta and b chains.</text>
</comment>
<evidence type="ECO:0000256" key="9">
    <source>
        <dbReference type="ARBA" id="ARBA00023310"/>
    </source>
</evidence>
<evidence type="ECO:0000256" key="12">
    <source>
        <dbReference type="ARBA" id="ARBA00037847"/>
    </source>
</evidence>
<dbReference type="EMBL" id="NXLT01000002">
    <property type="protein sequence ID" value="RDU67972.1"/>
    <property type="molecule type" value="Genomic_DNA"/>
</dbReference>
<gene>
    <name evidence="13" type="primary">atpF</name>
    <name evidence="16" type="ORF">CQA54_03355</name>
</gene>
<dbReference type="HAMAP" id="MF_01398">
    <property type="entry name" value="ATP_synth_b_bprime"/>
    <property type="match status" value="1"/>
</dbReference>
<evidence type="ECO:0000256" key="1">
    <source>
        <dbReference type="ARBA" id="ARBA00005513"/>
    </source>
</evidence>
<evidence type="ECO:0000256" key="2">
    <source>
        <dbReference type="ARBA" id="ARBA00022448"/>
    </source>
</evidence>
<feature type="coiled-coil region" evidence="15">
    <location>
        <begin position="72"/>
        <end position="100"/>
    </location>
</feature>
<comment type="function">
    <text evidence="11">Component of the F(0) channel, it forms part of the peripheral stalk, linking F(1) to F(0). The b'-subunit is a diverged and duplicated form of b found in plants and photosynthetic bacteria.</text>
</comment>
<dbReference type="GO" id="GO:0045259">
    <property type="term" value="C:proton-transporting ATP synthase complex"/>
    <property type="evidence" value="ECO:0007669"/>
    <property type="project" value="UniProtKB-KW"/>
</dbReference>
<evidence type="ECO:0000256" key="11">
    <source>
        <dbReference type="ARBA" id="ARBA00025614"/>
    </source>
</evidence>
<dbReference type="InterPro" id="IPR050059">
    <property type="entry name" value="ATP_synthase_B_chain"/>
</dbReference>
<keyword evidence="15" id="KW-0175">Coiled coil</keyword>
<comment type="similarity">
    <text evidence="1 13 14">Belongs to the ATPase B chain family.</text>
</comment>
<dbReference type="PANTHER" id="PTHR33445:SF1">
    <property type="entry name" value="ATP SYNTHASE SUBUNIT B"/>
    <property type="match status" value="1"/>
</dbReference>
<comment type="subcellular location">
    <subcellularLocation>
        <location evidence="13">Cell membrane</location>
        <topology evidence="13">Single-pass membrane protein</topology>
    </subcellularLocation>
    <subcellularLocation>
        <location evidence="12">Endomembrane system</location>
        <topology evidence="12">Single-pass membrane protein</topology>
    </subcellularLocation>
</comment>
<keyword evidence="7 13" id="KW-0406">Ion transport</keyword>
<dbReference type="AlphaFoldDB" id="A0A3D8IRZ4"/>
<dbReference type="GO" id="GO:0046933">
    <property type="term" value="F:proton-transporting ATP synthase activity, rotational mechanism"/>
    <property type="evidence" value="ECO:0007669"/>
    <property type="project" value="UniProtKB-UniRule"/>
</dbReference>
<dbReference type="Proteomes" id="UP000256514">
    <property type="component" value="Unassembled WGS sequence"/>
</dbReference>
<keyword evidence="5 13" id="KW-0375">Hydrogen ion transport</keyword>
<keyword evidence="6 13" id="KW-1133">Transmembrane helix</keyword>
<evidence type="ECO:0000256" key="10">
    <source>
        <dbReference type="ARBA" id="ARBA00025198"/>
    </source>
</evidence>
<organism evidence="16 17">
    <name type="scientific">Helicobacter equorum</name>
    <dbReference type="NCBI Taxonomy" id="361872"/>
    <lineage>
        <taxon>Bacteria</taxon>
        <taxon>Pseudomonadati</taxon>
        <taxon>Campylobacterota</taxon>
        <taxon>Epsilonproteobacteria</taxon>
        <taxon>Campylobacterales</taxon>
        <taxon>Helicobacteraceae</taxon>
        <taxon>Helicobacter</taxon>
    </lineage>
</organism>
<evidence type="ECO:0000256" key="8">
    <source>
        <dbReference type="ARBA" id="ARBA00023136"/>
    </source>
</evidence>
<comment type="caution">
    <text evidence="16">The sequence shown here is derived from an EMBL/GenBank/DDBJ whole genome shotgun (WGS) entry which is preliminary data.</text>
</comment>
<evidence type="ECO:0000256" key="4">
    <source>
        <dbReference type="ARBA" id="ARBA00022692"/>
    </source>
</evidence>
<keyword evidence="3 13" id="KW-0138">CF(0)</keyword>
<keyword evidence="4 13" id="KW-0812">Transmembrane</keyword>
<dbReference type="CDD" id="cd06503">
    <property type="entry name" value="ATP-synt_Fo_b"/>
    <property type="match status" value="1"/>
</dbReference>
<dbReference type="OrthoDB" id="5334261at2"/>
<evidence type="ECO:0000256" key="3">
    <source>
        <dbReference type="ARBA" id="ARBA00022547"/>
    </source>
</evidence>
<evidence type="ECO:0000256" key="5">
    <source>
        <dbReference type="ARBA" id="ARBA00022781"/>
    </source>
</evidence>
<evidence type="ECO:0000256" key="13">
    <source>
        <dbReference type="HAMAP-Rule" id="MF_01398"/>
    </source>
</evidence>
<reference evidence="16 17" key="1">
    <citation type="submission" date="2018-04" db="EMBL/GenBank/DDBJ databases">
        <title>Novel Campyloabacter and Helicobacter Species and Strains.</title>
        <authorList>
            <person name="Mannion A.J."/>
            <person name="Shen Z."/>
            <person name="Fox J.G."/>
        </authorList>
    </citation>
    <scope>NUCLEOTIDE SEQUENCE [LARGE SCALE GENOMIC DNA]</scope>
    <source>
        <strain evidence="16 17">MIT 12-6600</strain>
    </source>
</reference>
<evidence type="ECO:0000256" key="7">
    <source>
        <dbReference type="ARBA" id="ARBA00023065"/>
    </source>
</evidence>
<dbReference type="NCBIfam" id="NF006293">
    <property type="entry name" value="PRK08476.1"/>
    <property type="match status" value="1"/>
</dbReference>
<protein>
    <recommendedName>
        <fullName evidence="13">ATP synthase subunit b</fullName>
    </recommendedName>
    <alternativeName>
        <fullName evidence="13">ATP synthase F(0) sector subunit b</fullName>
    </alternativeName>
    <alternativeName>
        <fullName evidence="13">ATPase subunit I</fullName>
    </alternativeName>
    <alternativeName>
        <fullName evidence="13">F-type ATPase subunit b</fullName>
        <shortName evidence="13">F-ATPase subunit b</shortName>
    </alternativeName>
</protein>
<keyword evidence="2 13" id="KW-0813">Transport</keyword>
<evidence type="ECO:0000313" key="16">
    <source>
        <dbReference type="EMBL" id="RDU67972.1"/>
    </source>
</evidence>
<sequence length="141" mass="16543">MEISVNGNLMILVFCCFVLLLFFLNQWLYKPLLAFMNKRDEMIKKDLQNTQGNLQEITKIQDEINTIIGNAQKEAKEIIEQATAREKKLMEEKLAEKKAELDSKLLAFREDLVRQQKELKDDLGTHIDEFKQSIRKKLEQA</sequence>
<evidence type="ECO:0000256" key="15">
    <source>
        <dbReference type="SAM" id="Coils"/>
    </source>
</evidence>
<evidence type="ECO:0000256" key="6">
    <source>
        <dbReference type="ARBA" id="ARBA00022989"/>
    </source>
</evidence>
<dbReference type="Gene3D" id="6.10.250.1580">
    <property type="match status" value="1"/>
</dbReference>
<dbReference type="GO" id="GO:0005886">
    <property type="term" value="C:plasma membrane"/>
    <property type="evidence" value="ECO:0007669"/>
    <property type="project" value="UniProtKB-SubCell"/>
</dbReference>